<dbReference type="InterPro" id="IPR036390">
    <property type="entry name" value="WH_DNA-bd_sf"/>
</dbReference>
<dbReference type="GO" id="GO:0003700">
    <property type="term" value="F:DNA-binding transcription factor activity"/>
    <property type="evidence" value="ECO:0007669"/>
    <property type="project" value="InterPro"/>
</dbReference>
<dbReference type="SMART" id="SM00418">
    <property type="entry name" value="HTH_ARSR"/>
    <property type="match status" value="1"/>
</dbReference>
<dbReference type="InterPro" id="IPR001845">
    <property type="entry name" value="HTH_ArsR_DNA-bd_dom"/>
</dbReference>
<dbReference type="InterPro" id="IPR036388">
    <property type="entry name" value="WH-like_DNA-bd_sf"/>
</dbReference>
<dbReference type="AlphaFoldDB" id="A0A919SWU9"/>
<dbReference type="RefSeq" id="WP_213001074.1">
    <property type="nucleotide sequence ID" value="NZ_BAAATW010000001.1"/>
</dbReference>
<dbReference type="SUPFAM" id="SSF46785">
    <property type="entry name" value="Winged helix' DNA-binding domain"/>
    <property type="match status" value="1"/>
</dbReference>
<name>A0A919SWU9_9ACTN</name>
<evidence type="ECO:0000259" key="1">
    <source>
        <dbReference type="SMART" id="SM00418"/>
    </source>
</evidence>
<dbReference type="EMBL" id="BOQP01000039">
    <property type="protein sequence ID" value="GIM79454.1"/>
    <property type="molecule type" value="Genomic_DNA"/>
</dbReference>
<proteinExistence type="predicted"/>
<comment type="caution">
    <text evidence="2">The sequence shown here is derived from an EMBL/GenBank/DDBJ whole genome shotgun (WGS) entry which is preliminary data.</text>
</comment>
<sequence>MSLESHPGRRVVTDPLALRALAHPLRLKIYGVVGREGRMTAAEAARQIGISQALASHHLRQLAKYGYVEPSPAGDGRERPWQITSTANRFRGDDSSEAWESVEFLDRYMAEQAVEQLADWQLRREDQDPRWSELAGSDQSLLYLTIEEVAELKEAVNALFTERARRRPLGDATKRPADAVPVNFTLVTAPLRPTASGG</sequence>
<dbReference type="Pfam" id="PF12840">
    <property type="entry name" value="HTH_20"/>
    <property type="match status" value="1"/>
</dbReference>
<reference evidence="2" key="1">
    <citation type="submission" date="2021-03" db="EMBL/GenBank/DDBJ databases">
        <title>Whole genome shotgun sequence of Actinoplanes consettensis NBRC 14913.</title>
        <authorList>
            <person name="Komaki H."/>
            <person name="Tamura T."/>
        </authorList>
    </citation>
    <scope>NUCLEOTIDE SEQUENCE</scope>
    <source>
        <strain evidence="2">NBRC 14913</strain>
    </source>
</reference>
<feature type="domain" description="HTH arsR-type" evidence="1">
    <location>
        <begin position="16"/>
        <end position="107"/>
    </location>
</feature>
<keyword evidence="3" id="KW-1185">Reference proteome</keyword>
<accession>A0A919SWU9</accession>
<dbReference type="InterPro" id="IPR011991">
    <property type="entry name" value="ArsR-like_HTH"/>
</dbReference>
<evidence type="ECO:0000313" key="3">
    <source>
        <dbReference type="Proteomes" id="UP000680865"/>
    </source>
</evidence>
<organism evidence="2 3">
    <name type="scientific">Winogradskya consettensis</name>
    <dbReference type="NCBI Taxonomy" id="113560"/>
    <lineage>
        <taxon>Bacteria</taxon>
        <taxon>Bacillati</taxon>
        <taxon>Actinomycetota</taxon>
        <taxon>Actinomycetes</taxon>
        <taxon>Micromonosporales</taxon>
        <taxon>Micromonosporaceae</taxon>
        <taxon>Winogradskya</taxon>
    </lineage>
</organism>
<dbReference type="Proteomes" id="UP000680865">
    <property type="component" value="Unassembled WGS sequence"/>
</dbReference>
<dbReference type="Gene3D" id="1.10.10.10">
    <property type="entry name" value="Winged helix-like DNA-binding domain superfamily/Winged helix DNA-binding domain"/>
    <property type="match status" value="1"/>
</dbReference>
<dbReference type="CDD" id="cd00090">
    <property type="entry name" value="HTH_ARSR"/>
    <property type="match status" value="1"/>
</dbReference>
<gene>
    <name evidence="2" type="ORF">Aco04nite_65580</name>
</gene>
<evidence type="ECO:0000313" key="2">
    <source>
        <dbReference type="EMBL" id="GIM79454.1"/>
    </source>
</evidence>
<protein>
    <submittedName>
        <fullName evidence="2">Transcriptional regulator</fullName>
    </submittedName>
</protein>